<dbReference type="InterPro" id="IPR054722">
    <property type="entry name" value="PolX-like_BBD"/>
</dbReference>
<reference evidence="3" key="1">
    <citation type="submission" date="2018-11" db="EMBL/GenBank/DDBJ databases">
        <authorList>
            <person name="Grassa J C."/>
        </authorList>
    </citation>
    <scope>NUCLEOTIDE SEQUENCE [LARGE SCALE GENOMIC DNA]</scope>
</reference>
<keyword evidence="4" id="KW-1185">Reference proteome</keyword>
<dbReference type="AlphaFoldDB" id="A0A803PSI1"/>
<dbReference type="PANTHER" id="PTHR47481:SF31">
    <property type="entry name" value="OS01G0873500 PROTEIN"/>
    <property type="match status" value="1"/>
</dbReference>
<organism evidence="3 4">
    <name type="scientific">Cannabis sativa</name>
    <name type="common">Hemp</name>
    <name type="synonym">Marijuana</name>
    <dbReference type="NCBI Taxonomy" id="3483"/>
    <lineage>
        <taxon>Eukaryota</taxon>
        <taxon>Viridiplantae</taxon>
        <taxon>Streptophyta</taxon>
        <taxon>Embryophyta</taxon>
        <taxon>Tracheophyta</taxon>
        <taxon>Spermatophyta</taxon>
        <taxon>Magnoliopsida</taxon>
        <taxon>eudicotyledons</taxon>
        <taxon>Gunneridae</taxon>
        <taxon>Pentapetalae</taxon>
        <taxon>rosids</taxon>
        <taxon>fabids</taxon>
        <taxon>Rosales</taxon>
        <taxon>Cannabaceae</taxon>
        <taxon>Cannabis</taxon>
    </lineage>
</organism>
<feature type="compositionally biased region" description="Polar residues" evidence="1">
    <location>
        <begin position="226"/>
        <end position="237"/>
    </location>
</feature>
<evidence type="ECO:0000313" key="4">
    <source>
        <dbReference type="Proteomes" id="UP000596661"/>
    </source>
</evidence>
<proteinExistence type="predicted"/>
<protein>
    <recommendedName>
        <fullName evidence="2">Retrovirus-related Pol polyprotein from transposon TNT 1-94-like beta-barrel domain-containing protein</fullName>
    </recommendedName>
</protein>
<dbReference type="PANTHER" id="PTHR47481">
    <property type="match status" value="1"/>
</dbReference>
<dbReference type="Pfam" id="PF14223">
    <property type="entry name" value="Retrotran_gag_2"/>
    <property type="match status" value="1"/>
</dbReference>
<evidence type="ECO:0000259" key="2">
    <source>
        <dbReference type="Pfam" id="PF22936"/>
    </source>
</evidence>
<dbReference type="Pfam" id="PF22936">
    <property type="entry name" value="Pol_BBD"/>
    <property type="match status" value="1"/>
</dbReference>
<feature type="region of interest" description="Disordered" evidence="1">
    <location>
        <begin position="206"/>
        <end position="237"/>
    </location>
</feature>
<name>A0A803PSI1_CANSA</name>
<dbReference type="EMBL" id="UZAU01000409">
    <property type="status" value="NOT_ANNOTATED_CDS"/>
    <property type="molecule type" value="Genomic_DNA"/>
</dbReference>
<evidence type="ECO:0000256" key="1">
    <source>
        <dbReference type="SAM" id="MobiDB-lite"/>
    </source>
</evidence>
<feature type="domain" description="Retrovirus-related Pol polyprotein from transposon TNT 1-94-like beta-barrel" evidence="2">
    <location>
        <begin position="336"/>
        <end position="413"/>
    </location>
</feature>
<evidence type="ECO:0000313" key="3">
    <source>
        <dbReference type="EnsemblPlants" id="cds.evm.model.05.94"/>
    </source>
</evidence>
<dbReference type="EnsemblPlants" id="evm.model.05.94">
    <property type="protein sequence ID" value="cds.evm.model.05.94"/>
    <property type="gene ID" value="evm.TU.05.94"/>
</dbReference>
<dbReference type="OMA" id="DICHIGQ"/>
<dbReference type="Gramene" id="evm.model.05.94">
    <property type="protein sequence ID" value="cds.evm.model.05.94"/>
    <property type="gene ID" value="evm.TU.05.94"/>
</dbReference>
<accession>A0A803PSI1</accession>
<sequence length="456" mass="50852">MANPVVFSHKVSVKLDDNNFLLWRPQVLSAIRGHRLSEYISNSVQPPPKFLTNDDRLNGIVNPRFSEWEVQDQVLYSWLLSSMFDGILTRIVGAKTSTQVWHTLEVYFVTQTSAKIDFFTNQLQMCKKGGLSINEYLLRIKALVYRLGSVGHRVTVKEHISAIFKGHPSDYDTFIISVNSRNTDYTVAEIESLLLFQEHRMDSNHKDLDSVNLTTNRTPRGRGNSPPMSNSSTDLKQQSFPVKGGRGFWNPYVVAPRSTGVLAPLGSVPLGSNRTMQTLAFASGTKPVCQLCSRTGHIASRCYQRFNIEFPGVGAANVGSQSINIATAESLPDDAWYPDSGATTHCTADVNNFTQQTPYQGTDQVHMGDGTSITIQNVGKATFFTPYTSKPLTLNRMLHVPHITNNLISVSQFFADNNAFFEFYLNHYLVKDQASKAVLMEGQLSHGLYVIQPSQI</sequence>
<reference evidence="3" key="2">
    <citation type="submission" date="2021-03" db="UniProtKB">
        <authorList>
            <consortium name="EnsemblPlants"/>
        </authorList>
    </citation>
    <scope>IDENTIFICATION</scope>
</reference>
<dbReference type="Proteomes" id="UP000596661">
    <property type="component" value="Chromosome 5"/>
</dbReference>